<feature type="domain" description="C2H2-type" evidence="3">
    <location>
        <begin position="76"/>
        <end position="104"/>
    </location>
</feature>
<dbReference type="PROSITE" id="PS00028">
    <property type="entry name" value="ZINC_FINGER_C2H2_1"/>
    <property type="match status" value="1"/>
</dbReference>
<evidence type="ECO:0000313" key="5">
    <source>
        <dbReference type="Proteomes" id="UP001286313"/>
    </source>
</evidence>
<name>A0AAE1FIR5_PETCI</name>
<keyword evidence="1" id="KW-0479">Metal-binding</keyword>
<proteinExistence type="predicted"/>
<keyword evidence="5" id="KW-1185">Reference proteome</keyword>
<evidence type="ECO:0000313" key="4">
    <source>
        <dbReference type="EMBL" id="KAK3874963.1"/>
    </source>
</evidence>
<sequence length="104" mass="10711">MEYVGAVLTLPLIIIADCGELSGKAGSGGGGSGGGGEDHNTPPAATDPHTNGAGVGAGGGRRRRGTDDSRWVRKSHPCSECSLVFTTKRKYEVHFNHVHLGMAP</sequence>
<dbReference type="GO" id="GO:0008270">
    <property type="term" value="F:zinc ion binding"/>
    <property type="evidence" value="ECO:0007669"/>
    <property type="project" value="UniProtKB-KW"/>
</dbReference>
<evidence type="ECO:0000256" key="2">
    <source>
        <dbReference type="SAM" id="MobiDB-lite"/>
    </source>
</evidence>
<feature type="region of interest" description="Disordered" evidence="2">
    <location>
        <begin position="25"/>
        <end position="74"/>
    </location>
</feature>
<evidence type="ECO:0000256" key="1">
    <source>
        <dbReference type="PROSITE-ProRule" id="PRU00042"/>
    </source>
</evidence>
<feature type="compositionally biased region" description="Gly residues" evidence="2">
    <location>
        <begin position="25"/>
        <end position="35"/>
    </location>
</feature>
<dbReference type="AlphaFoldDB" id="A0AAE1FIR5"/>
<dbReference type="EMBL" id="JAWQEG010002029">
    <property type="protein sequence ID" value="KAK3874963.1"/>
    <property type="molecule type" value="Genomic_DNA"/>
</dbReference>
<organism evidence="4 5">
    <name type="scientific">Petrolisthes cinctipes</name>
    <name type="common">Flat porcelain crab</name>
    <dbReference type="NCBI Taxonomy" id="88211"/>
    <lineage>
        <taxon>Eukaryota</taxon>
        <taxon>Metazoa</taxon>
        <taxon>Ecdysozoa</taxon>
        <taxon>Arthropoda</taxon>
        <taxon>Crustacea</taxon>
        <taxon>Multicrustacea</taxon>
        <taxon>Malacostraca</taxon>
        <taxon>Eumalacostraca</taxon>
        <taxon>Eucarida</taxon>
        <taxon>Decapoda</taxon>
        <taxon>Pleocyemata</taxon>
        <taxon>Anomura</taxon>
        <taxon>Galatheoidea</taxon>
        <taxon>Porcellanidae</taxon>
        <taxon>Petrolisthes</taxon>
    </lineage>
</organism>
<evidence type="ECO:0000259" key="3">
    <source>
        <dbReference type="PROSITE" id="PS50157"/>
    </source>
</evidence>
<keyword evidence="1" id="KW-0863">Zinc-finger</keyword>
<dbReference type="PROSITE" id="PS50157">
    <property type="entry name" value="ZINC_FINGER_C2H2_2"/>
    <property type="match status" value="1"/>
</dbReference>
<keyword evidence="1" id="KW-0862">Zinc</keyword>
<dbReference type="InterPro" id="IPR013087">
    <property type="entry name" value="Znf_C2H2_type"/>
</dbReference>
<dbReference type="Proteomes" id="UP001286313">
    <property type="component" value="Unassembled WGS sequence"/>
</dbReference>
<accession>A0AAE1FIR5</accession>
<protein>
    <recommendedName>
        <fullName evidence="3">C2H2-type domain-containing protein</fullName>
    </recommendedName>
</protein>
<comment type="caution">
    <text evidence="4">The sequence shown here is derived from an EMBL/GenBank/DDBJ whole genome shotgun (WGS) entry which is preliminary data.</text>
</comment>
<gene>
    <name evidence="4" type="ORF">Pcinc_020134</name>
</gene>
<reference evidence="4" key="1">
    <citation type="submission" date="2023-10" db="EMBL/GenBank/DDBJ databases">
        <title>Genome assemblies of two species of porcelain crab, Petrolisthes cinctipes and Petrolisthes manimaculis (Anomura: Porcellanidae).</title>
        <authorList>
            <person name="Angst P."/>
        </authorList>
    </citation>
    <scope>NUCLEOTIDE SEQUENCE</scope>
    <source>
        <strain evidence="4">PB745_01</strain>
        <tissue evidence="4">Gill</tissue>
    </source>
</reference>